<evidence type="ECO:0000313" key="2">
    <source>
        <dbReference type="Proteomes" id="UP000637632"/>
    </source>
</evidence>
<dbReference type="RefSeq" id="WP_190478650.1">
    <property type="nucleotide sequence ID" value="NZ_JACOFT010000002.1"/>
</dbReference>
<organism evidence="1 2">
    <name type="scientific">Undibacterium aquatile</name>
    <dbReference type="NCBI Taxonomy" id="1537398"/>
    <lineage>
        <taxon>Bacteria</taxon>
        <taxon>Pseudomonadati</taxon>
        <taxon>Pseudomonadota</taxon>
        <taxon>Betaproteobacteria</taxon>
        <taxon>Burkholderiales</taxon>
        <taxon>Oxalobacteraceae</taxon>
        <taxon>Undibacterium</taxon>
    </lineage>
</organism>
<dbReference type="EMBL" id="JACOFT010000002">
    <property type="protein sequence ID" value="MBC3811406.1"/>
    <property type="molecule type" value="Genomic_DNA"/>
</dbReference>
<comment type="caution">
    <text evidence="1">The sequence shown here is derived from an EMBL/GenBank/DDBJ whole genome shotgun (WGS) entry which is preliminary data.</text>
</comment>
<name>A0ABR6XEX4_9BURK</name>
<proteinExistence type="predicted"/>
<gene>
    <name evidence="1" type="ORF">H8K26_08140</name>
</gene>
<sequence>MNKSKLVAILGGLGIILAGCGGFVYTSVGGTVTGLGTTGANSVQLMNEQNFIRTLTADGPFSFNVASNANYSIIVSSQPNLVNCTVANGTGKMTGEGALNNIVVTCVPNVPVSGTLSGMADSGAITLNNNTVNPATSVATDKTMSLSANGAFQLTNYVVSGYRYNVTVAMPPAAQYCTVANGTGVADNKYPNAINNVAVSCVPAVPVKVTVNGLTAGNTLTLSNATTAKSTTDTLAISTIGIYNFGWSLLNGMTYAVTVATQPTGQTCTVQNASGVADITKPDAASNIVVNCA</sequence>
<reference evidence="1 2" key="1">
    <citation type="submission" date="2020-08" db="EMBL/GenBank/DDBJ databases">
        <title>Novel species isolated from subtropical streams in China.</title>
        <authorList>
            <person name="Lu H."/>
        </authorList>
    </citation>
    <scope>NUCLEOTIDE SEQUENCE [LARGE SCALE GENOMIC DNA]</scope>
    <source>
        <strain evidence="1 2">CCTCC AB 2015119</strain>
    </source>
</reference>
<keyword evidence="2" id="KW-1185">Reference proteome</keyword>
<evidence type="ECO:0000313" key="1">
    <source>
        <dbReference type="EMBL" id="MBC3811406.1"/>
    </source>
</evidence>
<accession>A0ABR6XEX4</accession>
<dbReference type="PROSITE" id="PS51257">
    <property type="entry name" value="PROKAR_LIPOPROTEIN"/>
    <property type="match status" value="1"/>
</dbReference>
<protein>
    <submittedName>
        <fullName evidence="1">Uncharacterized protein</fullName>
    </submittedName>
</protein>
<dbReference type="Proteomes" id="UP000637632">
    <property type="component" value="Unassembled WGS sequence"/>
</dbReference>